<name>A0AAV5MBH4_9ROSI</name>
<dbReference type="EMBL" id="BPVZ01000204">
    <property type="protein sequence ID" value="GKV46188.1"/>
    <property type="molecule type" value="Genomic_DNA"/>
</dbReference>
<keyword evidence="2" id="KW-1185">Reference proteome</keyword>
<evidence type="ECO:0000313" key="1">
    <source>
        <dbReference type="EMBL" id="GKV46188.1"/>
    </source>
</evidence>
<dbReference type="AlphaFoldDB" id="A0AAV5MBH4"/>
<gene>
    <name evidence="1" type="ORF">SLEP1_g53192</name>
</gene>
<sequence>MHRCFPILVSSNDIHMIFNFHLLIGGLDKPIQRTYIERDWRFGHYEMEGLQDPLSRLLRCILRPITPKRKRKSKKVVSELVLQPLKFDV</sequence>
<protein>
    <submittedName>
        <fullName evidence="1">Uncharacterized protein</fullName>
    </submittedName>
</protein>
<reference evidence="1 2" key="1">
    <citation type="journal article" date="2021" name="Commun. Biol.">
        <title>The genome of Shorea leprosula (Dipterocarpaceae) highlights the ecological relevance of drought in aseasonal tropical rainforests.</title>
        <authorList>
            <person name="Ng K.K.S."/>
            <person name="Kobayashi M.J."/>
            <person name="Fawcett J.A."/>
            <person name="Hatakeyama M."/>
            <person name="Paape T."/>
            <person name="Ng C.H."/>
            <person name="Ang C.C."/>
            <person name="Tnah L.H."/>
            <person name="Lee C.T."/>
            <person name="Nishiyama T."/>
            <person name="Sese J."/>
            <person name="O'Brien M.J."/>
            <person name="Copetti D."/>
            <person name="Mohd Noor M.I."/>
            <person name="Ong R.C."/>
            <person name="Putra M."/>
            <person name="Sireger I.Z."/>
            <person name="Indrioko S."/>
            <person name="Kosugi Y."/>
            <person name="Izuno A."/>
            <person name="Isagi Y."/>
            <person name="Lee S.L."/>
            <person name="Shimizu K.K."/>
        </authorList>
    </citation>
    <scope>NUCLEOTIDE SEQUENCE [LARGE SCALE GENOMIC DNA]</scope>
    <source>
        <strain evidence="1">214</strain>
    </source>
</reference>
<comment type="caution">
    <text evidence="1">The sequence shown here is derived from an EMBL/GenBank/DDBJ whole genome shotgun (WGS) entry which is preliminary data.</text>
</comment>
<organism evidence="1 2">
    <name type="scientific">Rubroshorea leprosula</name>
    <dbReference type="NCBI Taxonomy" id="152421"/>
    <lineage>
        <taxon>Eukaryota</taxon>
        <taxon>Viridiplantae</taxon>
        <taxon>Streptophyta</taxon>
        <taxon>Embryophyta</taxon>
        <taxon>Tracheophyta</taxon>
        <taxon>Spermatophyta</taxon>
        <taxon>Magnoliopsida</taxon>
        <taxon>eudicotyledons</taxon>
        <taxon>Gunneridae</taxon>
        <taxon>Pentapetalae</taxon>
        <taxon>rosids</taxon>
        <taxon>malvids</taxon>
        <taxon>Malvales</taxon>
        <taxon>Dipterocarpaceae</taxon>
        <taxon>Rubroshorea</taxon>
    </lineage>
</organism>
<dbReference type="Proteomes" id="UP001054252">
    <property type="component" value="Unassembled WGS sequence"/>
</dbReference>
<evidence type="ECO:0000313" key="2">
    <source>
        <dbReference type="Proteomes" id="UP001054252"/>
    </source>
</evidence>
<accession>A0AAV5MBH4</accession>
<proteinExistence type="predicted"/>